<reference evidence="2" key="1">
    <citation type="submission" date="2019-12" db="EMBL/GenBank/DDBJ databases">
        <title>An insight into the sialome of adult female Ixodes ricinus ticks feeding for 6 days.</title>
        <authorList>
            <person name="Perner J."/>
            <person name="Ribeiro J.M.C."/>
        </authorList>
    </citation>
    <scope>NUCLEOTIDE SEQUENCE</scope>
    <source>
        <strain evidence="2">Semi-engorged</strain>
        <tissue evidence="2">Salivary glands</tissue>
    </source>
</reference>
<feature type="region of interest" description="Disordered" evidence="1">
    <location>
        <begin position="92"/>
        <end position="114"/>
    </location>
</feature>
<accession>A0A6B0UQS1</accession>
<organism evidence="2">
    <name type="scientific">Ixodes ricinus</name>
    <name type="common">Common tick</name>
    <name type="synonym">Acarus ricinus</name>
    <dbReference type="NCBI Taxonomy" id="34613"/>
    <lineage>
        <taxon>Eukaryota</taxon>
        <taxon>Metazoa</taxon>
        <taxon>Ecdysozoa</taxon>
        <taxon>Arthropoda</taxon>
        <taxon>Chelicerata</taxon>
        <taxon>Arachnida</taxon>
        <taxon>Acari</taxon>
        <taxon>Parasitiformes</taxon>
        <taxon>Ixodida</taxon>
        <taxon>Ixodoidea</taxon>
        <taxon>Ixodidae</taxon>
        <taxon>Ixodinae</taxon>
        <taxon>Ixodes</taxon>
    </lineage>
</organism>
<evidence type="ECO:0000256" key="1">
    <source>
        <dbReference type="SAM" id="MobiDB-lite"/>
    </source>
</evidence>
<sequence>MISLFLASSCATSSRCREESVGMPDSSDAWCTGVSRRRASRAAYRAISRCSSSEPPGIWRRALRRPFSPSWGGVEKPLWVGIGEGGTMCARSRVRSGSSGNCGSPRLGRSGTHRNDLRREWPSCLLGDL</sequence>
<evidence type="ECO:0000313" key="2">
    <source>
        <dbReference type="EMBL" id="MXU92119.1"/>
    </source>
</evidence>
<dbReference type="EMBL" id="GIFC01010036">
    <property type="protein sequence ID" value="MXU92119.1"/>
    <property type="molecule type" value="Transcribed_RNA"/>
</dbReference>
<proteinExistence type="predicted"/>
<protein>
    <submittedName>
        <fullName evidence="2">Uncharacterized protein</fullName>
    </submittedName>
</protein>
<name>A0A6B0UQS1_IXORI</name>
<dbReference type="AlphaFoldDB" id="A0A6B0UQS1"/>